<feature type="domain" description="SF4 helicase" evidence="1">
    <location>
        <begin position="157"/>
        <end position="379"/>
    </location>
</feature>
<dbReference type="AlphaFoldDB" id="A0A4V2SWM2"/>
<keyword evidence="2" id="KW-0378">Hydrolase</keyword>
<dbReference type="InterPro" id="IPR007694">
    <property type="entry name" value="DNA_helicase_DnaB-like_C"/>
</dbReference>
<gene>
    <name evidence="2" type="ORF">EDD73_1214</name>
</gene>
<evidence type="ECO:0000313" key="3">
    <source>
        <dbReference type="Proteomes" id="UP000294813"/>
    </source>
</evidence>
<dbReference type="EMBL" id="SLXT01000021">
    <property type="protein sequence ID" value="TCP62506.1"/>
    <property type="molecule type" value="Genomic_DNA"/>
</dbReference>
<dbReference type="OrthoDB" id="9775547at2"/>
<evidence type="ECO:0000313" key="2">
    <source>
        <dbReference type="EMBL" id="TCP62506.1"/>
    </source>
</evidence>
<dbReference type="SUPFAM" id="SSF52540">
    <property type="entry name" value="P-loop containing nucleoside triphosphate hydrolases"/>
    <property type="match status" value="1"/>
</dbReference>
<dbReference type="GO" id="GO:0003678">
    <property type="term" value="F:DNA helicase activity"/>
    <property type="evidence" value="ECO:0007669"/>
    <property type="project" value="InterPro"/>
</dbReference>
<dbReference type="InterPro" id="IPR027417">
    <property type="entry name" value="P-loop_NTPase"/>
</dbReference>
<reference evidence="2 3" key="1">
    <citation type="submission" date="2019-03" db="EMBL/GenBank/DDBJ databases">
        <title>Genomic Encyclopedia of Type Strains, Phase IV (KMG-IV): sequencing the most valuable type-strain genomes for metagenomic binning, comparative biology and taxonomic classification.</title>
        <authorList>
            <person name="Goeker M."/>
        </authorList>
    </citation>
    <scope>NUCLEOTIDE SEQUENCE [LARGE SCALE GENOMIC DNA]</scope>
    <source>
        <strain evidence="2 3">DSM 11170</strain>
    </source>
</reference>
<dbReference type="Gene3D" id="3.40.50.300">
    <property type="entry name" value="P-loop containing nucleotide triphosphate hydrolases"/>
    <property type="match status" value="1"/>
</dbReference>
<comment type="caution">
    <text evidence="2">The sequence shown here is derived from an EMBL/GenBank/DDBJ whole genome shotgun (WGS) entry which is preliminary data.</text>
</comment>
<dbReference type="RefSeq" id="WP_131919813.1">
    <property type="nucleotide sequence ID" value="NZ_JAOQNU010000020.1"/>
</dbReference>
<keyword evidence="2" id="KW-0067">ATP-binding</keyword>
<evidence type="ECO:0000259" key="1">
    <source>
        <dbReference type="Pfam" id="PF03796"/>
    </source>
</evidence>
<keyword evidence="2" id="KW-0547">Nucleotide-binding</keyword>
<keyword evidence="3" id="KW-1185">Reference proteome</keyword>
<keyword evidence="2" id="KW-0347">Helicase</keyword>
<accession>A0A4V2SWM2</accession>
<proteinExistence type="predicted"/>
<sequence>MLESQLLSKAIDENAFQQLYLYNIDSDDFPTLEKVYAFIRDYVKDNGQAPDPRTVAAEFTEFDYMPSVSDTFKFLCTRLKAQTAKLQAFELLQNQAGSKFSELPGDKFITWLKEETARIEALTASTFSLGTNYAANGNERREWYDEAKTARESIYIPTPYATLTEDLAGGFETGDFILLMAFTNRGKSWIASHIGLTAWENRFPVLHYSPELSKKQQSLRLDTLMGKFDNVKLRRGLLDNEEAYFRYLEAFSPEVAEFQGAYVIKTMEDLPGGLTLEAIEADLQTFPDTKMVIIDGFNLMIHGKGKGLRDAMTSTSRRLRQLFGRYGVAGLVVHQTPGAAEKEGAKQDDEGNRIVKPPKLTDYSETIAVIQDAATVLTFDAADGIGKISIEKCRKPNVGKVVELSVNFNLGYVRETDVTDLF</sequence>
<dbReference type="GO" id="GO:0006260">
    <property type="term" value="P:DNA replication"/>
    <property type="evidence" value="ECO:0007669"/>
    <property type="project" value="InterPro"/>
</dbReference>
<dbReference type="GO" id="GO:0005524">
    <property type="term" value="F:ATP binding"/>
    <property type="evidence" value="ECO:0007669"/>
    <property type="project" value="InterPro"/>
</dbReference>
<dbReference type="Pfam" id="PF03796">
    <property type="entry name" value="DnaB_C"/>
    <property type="match status" value="1"/>
</dbReference>
<organism evidence="2 3">
    <name type="scientific">Heliophilum fasciatum</name>
    <dbReference type="NCBI Taxonomy" id="35700"/>
    <lineage>
        <taxon>Bacteria</taxon>
        <taxon>Bacillati</taxon>
        <taxon>Bacillota</taxon>
        <taxon>Clostridia</taxon>
        <taxon>Eubacteriales</taxon>
        <taxon>Heliobacteriaceae</taxon>
        <taxon>Heliophilum</taxon>
    </lineage>
</organism>
<protein>
    <submittedName>
        <fullName evidence="2">Replicative DNA helicase</fullName>
    </submittedName>
</protein>
<dbReference type="Proteomes" id="UP000294813">
    <property type="component" value="Unassembled WGS sequence"/>
</dbReference>
<name>A0A4V2SWM2_9FIRM</name>